<name>A0ABS9WZ54_9GAMM</name>
<dbReference type="Gene3D" id="3.80.30.20">
    <property type="entry name" value="tm_1862 like domain"/>
    <property type="match status" value="1"/>
</dbReference>
<dbReference type="Proteomes" id="UP001139646">
    <property type="component" value="Unassembled WGS sequence"/>
</dbReference>
<evidence type="ECO:0000256" key="7">
    <source>
        <dbReference type="ARBA" id="ARBA00022691"/>
    </source>
</evidence>
<evidence type="ECO:0000256" key="14">
    <source>
        <dbReference type="ARBA" id="ARBA00048321"/>
    </source>
</evidence>
<dbReference type="CDD" id="cd01335">
    <property type="entry name" value="Radical_SAM"/>
    <property type="match status" value="1"/>
</dbReference>
<dbReference type="InterPro" id="IPR034505">
    <property type="entry name" value="Coproporphyrinogen-III_oxidase"/>
</dbReference>
<evidence type="ECO:0000256" key="2">
    <source>
        <dbReference type="ARBA" id="ARBA00004785"/>
    </source>
</evidence>
<dbReference type="EC" id="1.3.98.3" evidence="15"/>
<dbReference type="SFLD" id="SFLDS00029">
    <property type="entry name" value="Radical_SAM"/>
    <property type="match status" value="1"/>
</dbReference>
<dbReference type="PROSITE" id="PS51918">
    <property type="entry name" value="RADICAL_SAM"/>
    <property type="match status" value="1"/>
</dbReference>
<evidence type="ECO:0000256" key="3">
    <source>
        <dbReference type="ARBA" id="ARBA00005493"/>
    </source>
</evidence>
<dbReference type="Gene3D" id="1.10.10.920">
    <property type="match status" value="1"/>
</dbReference>
<reference evidence="17" key="1">
    <citation type="submission" date="2022-01" db="EMBL/GenBank/DDBJ databases">
        <title>Colwellia maritima, isolated from seawater.</title>
        <authorList>
            <person name="Kristyanto S."/>
            <person name="Jung J."/>
            <person name="Jeon C.O."/>
        </authorList>
    </citation>
    <scope>NUCLEOTIDE SEQUENCE</scope>
    <source>
        <strain evidence="17">MSW7</strain>
    </source>
</reference>
<organism evidence="17 18">
    <name type="scientific">Colwellia maritima</name>
    <dbReference type="NCBI Taxonomy" id="2912588"/>
    <lineage>
        <taxon>Bacteria</taxon>
        <taxon>Pseudomonadati</taxon>
        <taxon>Pseudomonadota</taxon>
        <taxon>Gammaproteobacteria</taxon>
        <taxon>Alteromonadales</taxon>
        <taxon>Colwelliaceae</taxon>
        <taxon>Colwellia</taxon>
    </lineage>
</organism>
<dbReference type="PIRSF" id="PIRSF000167">
    <property type="entry name" value="HemN"/>
    <property type="match status" value="1"/>
</dbReference>
<dbReference type="Pfam" id="PF04055">
    <property type="entry name" value="Radical_SAM"/>
    <property type="match status" value="1"/>
</dbReference>
<evidence type="ECO:0000256" key="4">
    <source>
        <dbReference type="ARBA" id="ARBA00011245"/>
    </source>
</evidence>
<comment type="similarity">
    <text evidence="3 15">Belongs to the anaerobic coproporphyrinogen-III oxidase family.</text>
</comment>
<keyword evidence="5 15" id="KW-0004">4Fe-4S</keyword>
<evidence type="ECO:0000256" key="15">
    <source>
        <dbReference type="PIRNR" id="PIRNR000167"/>
    </source>
</evidence>
<dbReference type="SUPFAM" id="SSF102114">
    <property type="entry name" value="Radical SAM enzymes"/>
    <property type="match status" value="1"/>
</dbReference>
<evidence type="ECO:0000256" key="8">
    <source>
        <dbReference type="ARBA" id="ARBA00022723"/>
    </source>
</evidence>
<evidence type="ECO:0000256" key="9">
    <source>
        <dbReference type="ARBA" id="ARBA00023002"/>
    </source>
</evidence>
<keyword evidence="18" id="KW-1185">Reference proteome</keyword>
<dbReference type="SMART" id="SM00729">
    <property type="entry name" value="Elp3"/>
    <property type="match status" value="1"/>
</dbReference>
<evidence type="ECO:0000259" key="16">
    <source>
        <dbReference type="PROSITE" id="PS51918"/>
    </source>
</evidence>
<evidence type="ECO:0000256" key="13">
    <source>
        <dbReference type="ARBA" id="ARBA00024295"/>
    </source>
</evidence>
<evidence type="ECO:0000256" key="6">
    <source>
        <dbReference type="ARBA" id="ARBA00022490"/>
    </source>
</evidence>
<evidence type="ECO:0000256" key="12">
    <source>
        <dbReference type="ARBA" id="ARBA00023244"/>
    </source>
</evidence>
<keyword evidence="11 15" id="KW-0411">Iron-sulfur</keyword>
<keyword evidence="9 15" id="KW-0560">Oxidoreductase</keyword>
<accession>A0ABS9WZ54</accession>
<evidence type="ECO:0000256" key="5">
    <source>
        <dbReference type="ARBA" id="ARBA00022485"/>
    </source>
</evidence>
<gene>
    <name evidence="17" type="primary">hemN</name>
    <name evidence="17" type="ORF">L3081_02700</name>
</gene>
<keyword evidence="8 15" id="KW-0479">Metal-binding</keyword>
<dbReference type="SFLD" id="SFLDG01082">
    <property type="entry name" value="B12-binding_domain_containing"/>
    <property type="match status" value="1"/>
</dbReference>
<evidence type="ECO:0000256" key="1">
    <source>
        <dbReference type="ARBA" id="ARBA00004496"/>
    </source>
</evidence>
<keyword evidence="7 15" id="KW-0949">S-adenosyl-L-methionine</keyword>
<evidence type="ECO:0000256" key="10">
    <source>
        <dbReference type="ARBA" id="ARBA00023004"/>
    </source>
</evidence>
<dbReference type="PANTHER" id="PTHR13932">
    <property type="entry name" value="COPROPORPHYRINIGEN III OXIDASE"/>
    <property type="match status" value="1"/>
</dbReference>
<dbReference type="GO" id="GO:0051989">
    <property type="term" value="F:coproporphyrinogen dehydrogenase activity"/>
    <property type="evidence" value="ECO:0007669"/>
    <property type="project" value="UniProtKB-EC"/>
</dbReference>
<dbReference type="InterPro" id="IPR006638">
    <property type="entry name" value="Elp3/MiaA/NifB-like_rSAM"/>
</dbReference>
<dbReference type="SFLD" id="SFLDG01065">
    <property type="entry name" value="anaerobic_coproporphyrinogen-I"/>
    <property type="match status" value="1"/>
</dbReference>
<comment type="pathway">
    <text evidence="2 15">Porphyrin-containing compound metabolism; protoporphyrin-IX biosynthesis; protoporphyrinogen-IX from coproporphyrinogen-III (AdoMet route): step 1/1.</text>
</comment>
<dbReference type="InterPro" id="IPR007197">
    <property type="entry name" value="rSAM"/>
</dbReference>
<protein>
    <recommendedName>
        <fullName evidence="15">Coproporphyrinogen-III oxidase</fullName>
        <ecNumber evidence="15">1.3.98.3</ecNumber>
    </recommendedName>
</protein>
<dbReference type="EMBL" id="JAKKSL010000001">
    <property type="protein sequence ID" value="MCI2282506.1"/>
    <property type="molecule type" value="Genomic_DNA"/>
</dbReference>
<sequence>MSTAINFDADMIRKYDRHGPRYTSYPTAVQFNSEVNSDIYIEELTKSNQSNKSLSLYFHIPFCNSLCFYCACAKIITKKPERSIPYLERIYKELRHQSALISPERVVEQLHFGGGTPTFLSDEQFEEIFDNIRENFNLAPVEEREFSIEIDPRAVRASTIPVLRNLGFNRISLGVQDFDPKVQKAVNRIQSVEQTFDVIDSARAVGYKSVSIDLIYGLPCQTVDSFKTTLDLVMQKRPDRLSIYSYAHMPHKVKSQRTLNAADLPDAATKLAIFEMTVNYLQNAGYVYIGMDHFALPDDELTYAKQNGTLQRNFQGYSTHADSDLLGFGMTSIGQINDCFIQNQATEDAYFADIDTGGLAVTRGYRLNKDDCIRRDIIQSLMCQNRVSINTISNRYQINFFEYFSDEITELFPMVEDKLLTFNEKEISITRAGQLLLRNIAMVFDAYIEPTNDKTLKNKVIFSRTI</sequence>
<dbReference type="InterPro" id="IPR004558">
    <property type="entry name" value="Coprogen_oxidase_HemN"/>
</dbReference>
<comment type="subcellular location">
    <subcellularLocation>
        <location evidence="1 15">Cytoplasm</location>
    </subcellularLocation>
</comment>
<dbReference type="NCBIfam" id="TIGR00538">
    <property type="entry name" value="hemN"/>
    <property type="match status" value="1"/>
</dbReference>
<evidence type="ECO:0000313" key="17">
    <source>
        <dbReference type="EMBL" id="MCI2282506.1"/>
    </source>
</evidence>
<comment type="cofactor">
    <cofactor evidence="15">
        <name>[4Fe-4S] cluster</name>
        <dbReference type="ChEBI" id="CHEBI:49883"/>
    </cofactor>
    <text evidence="15">Binds 1 [4Fe-4S] cluster. The cluster is coordinated with 3 cysteines and an exchangeable S-adenosyl-L-methionine.</text>
</comment>
<feature type="domain" description="Radical SAM core" evidence="16">
    <location>
        <begin position="48"/>
        <end position="275"/>
    </location>
</feature>
<comment type="subunit">
    <text evidence="4">Monomer.</text>
</comment>
<keyword evidence="12 15" id="KW-0627">Porphyrin biosynthesis</keyword>
<dbReference type="RefSeq" id="WP_242283273.1">
    <property type="nucleotide sequence ID" value="NZ_JAKKSL010000001.1"/>
</dbReference>
<proteinExistence type="inferred from homology"/>
<evidence type="ECO:0000256" key="11">
    <source>
        <dbReference type="ARBA" id="ARBA00023014"/>
    </source>
</evidence>
<evidence type="ECO:0000313" key="18">
    <source>
        <dbReference type="Proteomes" id="UP001139646"/>
    </source>
</evidence>
<dbReference type="InterPro" id="IPR058240">
    <property type="entry name" value="rSAM_sf"/>
</dbReference>
<comment type="caution">
    <text evidence="17">The sequence shown here is derived from an EMBL/GenBank/DDBJ whole genome shotgun (WGS) entry which is preliminary data.</text>
</comment>
<dbReference type="InterPro" id="IPR023404">
    <property type="entry name" value="rSAM_horseshoe"/>
</dbReference>
<keyword evidence="10 15" id="KW-0408">Iron</keyword>
<comment type="function">
    <text evidence="13">Involved in the heme biosynthesis. Catalyzes the anaerobic oxidative decarboxylation of propionate groups of rings A and B of coproporphyrinogen III to yield the vinyl groups in protoporphyrinogen IX.</text>
</comment>
<dbReference type="Pfam" id="PF06969">
    <property type="entry name" value="HemN_C"/>
    <property type="match status" value="1"/>
</dbReference>
<dbReference type="InterPro" id="IPR010723">
    <property type="entry name" value="HemN_C"/>
</dbReference>
<comment type="catalytic activity">
    <reaction evidence="14 15">
        <text>coproporphyrinogen III + 2 S-adenosyl-L-methionine = protoporphyrinogen IX + 2 5'-deoxyadenosine + 2 L-methionine + 2 CO2</text>
        <dbReference type="Rhea" id="RHEA:15425"/>
        <dbReference type="ChEBI" id="CHEBI:16526"/>
        <dbReference type="ChEBI" id="CHEBI:17319"/>
        <dbReference type="ChEBI" id="CHEBI:57307"/>
        <dbReference type="ChEBI" id="CHEBI:57309"/>
        <dbReference type="ChEBI" id="CHEBI:57844"/>
        <dbReference type="ChEBI" id="CHEBI:59789"/>
        <dbReference type="EC" id="1.3.98.3"/>
    </reaction>
</comment>
<dbReference type="PANTHER" id="PTHR13932:SF6">
    <property type="entry name" value="OXYGEN-INDEPENDENT COPROPORPHYRINOGEN III OXIDASE"/>
    <property type="match status" value="1"/>
</dbReference>
<keyword evidence="6 15" id="KW-0963">Cytoplasm</keyword>